<feature type="compositionally biased region" description="Basic and acidic residues" evidence="1">
    <location>
        <begin position="1"/>
        <end position="11"/>
    </location>
</feature>
<feature type="compositionally biased region" description="Low complexity" evidence="1">
    <location>
        <begin position="55"/>
        <end position="90"/>
    </location>
</feature>
<evidence type="ECO:0000256" key="1">
    <source>
        <dbReference type="SAM" id="MobiDB-lite"/>
    </source>
</evidence>
<evidence type="ECO:0000313" key="2">
    <source>
        <dbReference type="EMBL" id="QUC22717.1"/>
    </source>
</evidence>
<evidence type="ECO:0000313" key="3">
    <source>
        <dbReference type="Proteomes" id="UP000027002"/>
    </source>
</evidence>
<dbReference type="Proteomes" id="UP000027002">
    <property type="component" value="Chromosome 5"/>
</dbReference>
<gene>
    <name evidence="2" type="ORF">UV8b_06958</name>
</gene>
<dbReference type="EMBL" id="CP072757">
    <property type="protein sequence ID" value="QUC22717.1"/>
    <property type="molecule type" value="Genomic_DNA"/>
</dbReference>
<accession>A0A8E5MKI3</accession>
<dbReference type="GeneID" id="66067735"/>
<feature type="region of interest" description="Disordered" evidence="1">
    <location>
        <begin position="1"/>
        <end position="22"/>
    </location>
</feature>
<dbReference type="RefSeq" id="XP_043000390.1">
    <property type="nucleotide sequence ID" value="XM_043144455.1"/>
</dbReference>
<protein>
    <submittedName>
        <fullName evidence="2">Uncharacterized protein</fullName>
    </submittedName>
</protein>
<keyword evidence="3" id="KW-1185">Reference proteome</keyword>
<sequence>MSSRRVVELSSRRRVAQGSEGRRIVTGMPCRAHAMPCYERAPAGREPMTLDDNDALAPDPAASVTPATPATPLTPVTPVTPVTSLTDMNC</sequence>
<feature type="region of interest" description="Disordered" evidence="1">
    <location>
        <begin position="43"/>
        <end position="90"/>
    </location>
</feature>
<proteinExistence type="predicted"/>
<dbReference type="KEGG" id="uvi:66067735"/>
<dbReference type="AlphaFoldDB" id="A0A8E5MKI3"/>
<organism evidence="2 3">
    <name type="scientific">Ustilaginoidea virens</name>
    <name type="common">Rice false smut fungus</name>
    <name type="synonym">Villosiclava virens</name>
    <dbReference type="NCBI Taxonomy" id="1159556"/>
    <lineage>
        <taxon>Eukaryota</taxon>
        <taxon>Fungi</taxon>
        <taxon>Dikarya</taxon>
        <taxon>Ascomycota</taxon>
        <taxon>Pezizomycotina</taxon>
        <taxon>Sordariomycetes</taxon>
        <taxon>Hypocreomycetidae</taxon>
        <taxon>Hypocreales</taxon>
        <taxon>Clavicipitaceae</taxon>
        <taxon>Ustilaginoidea</taxon>
    </lineage>
</organism>
<name>A0A8E5MKI3_USTVR</name>
<reference evidence="2" key="1">
    <citation type="submission" date="2020-03" db="EMBL/GenBank/DDBJ databases">
        <title>A mixture of massive structural variations and highly conserved coding sequences in Ustilaginoidea virens genome.</title>
        <authorList>
            <person name="Zhang K."/>
            <person name="Zhao Z."/>
            <person name="Zhang Z."/>
            <person name="Li Y."/>
            <person name="Hsiang T."/>
            <person name="Sun W."/>
        </authorList>
    </citation>
    <scope>NUCLEOTIDE SEQUENCE</scope>
    <source>
        <strain evidence="2">UV-8b</strain>
    </source>
</reference>